<reference evidence="2" key="1">
    <citation type="submission" date="2011-09" db="EMBL/GenBank/DDBJ databases">
        <title>The permanent draft genome of Mucilaginibacter paludis DSM 18603.</title>
        <authorList>
            <consortium name="US DOE Joint Genome Institute (JGI-PGF)"/>
            <person name="Lucas S."/>
            <person name="Han J."/>
            <person name="Lapidus A."/>
            <person name="Bruce D."/>
            <person name="Goodwin L."/>
            <person name="Pitluck S."/>
            <person name="Peters L."/>
            <person name="Kyrpides N."/>
            <person name="Mavromatis K."/>
            <person name="Ivanova N."/>
            <person name="Mikhailova N."/>
            <person name="Held B."/>
            <person name="Detter J.C."/>
            <person name="Tapia R."/>
            <person name="Han C."/>
            <person name="Land M."/>
            <person name="Hauser L."/>
            <person name="Markowitz V."/>
            <person name="Cheng J.-F."/>
            <person name="Hugenholtz P."/>
            <person name="Woyke T."/>
            <person name="Wu D."/>
            <person name="Tindall B."/>
            <person name="Brambilla E."/>
            <person name="Klenk H.-P."/>
            <person name="Eisen J.A."/>
        </authorList>
    </citation>
    <scope>NUCLEOTIDE SEQUENCE [LARGE SCALE GENOMIC DNA]</scope>
    <source>
        <strain evidence="2">DSM 18603</strain>
    </source>
</reference>
<dbReference type="STRING" id="714943.Mucpa_3903"/>
<dbReference type="Proteomes" id="UP000002774">
    <property type="component" value="Chromosome"/>
</dbReference>
<sequence length="59" mass="6386">MKKVCCMIALAAITLGSVYAEAPVKNSSSVTVGDTTKKVKVKKHVMKKKVKKDTTTTKM</sequence>
<feature type="chain" id="PRO_5003558701" evidence="1">
    <location>
        <begin position="23"/>
        <end position="59"/>
    </location>
</feature>
<evidence type="ECO:0000313" key="3">
    <source>
        <dbReference type="Proteomes" id="UP000002774"/>
    </source>
</evidence>
<protein>
    <submittedName>
        <fullName evidence="2">Uncharacterized protein</fullName>
    </submittedName>
</protein>
<dbReference type="EMBL" id="CM001403">
    <property type="protein sequence ID" value="EHQ27995.1"/>
    <property type="molecule type" value="Genomic_DNA"/>
</dbReference>
<keyword evidence="3" id="KW-1185">Reference proteome</keyword>
<proteinExistence type="predicted"/>
<feature type="signal peptide" evidence="1">
    <location>
        <begin position="1"/>
        <end position="22"/>
    </location>
</feature>
<gene>
    <name evidence="2" type="ORF">Mucpa_3903</name>
</gene>
<dbReference type="HOGENOM" id="CLU_2955546_0_0_10"/>
<dbReference type="RefSeq" id="WP_008508698.1">
    <property type="nucleotide sequence ID" value="NZ_CM001403.1"/>
</dbReference>
<organism evidence="2 3">
    <name type="scientific">Mucilaginibacter paludis DSM 18603</name>
    <dbReference type="NCBI Taxonomy" id="714943"/>
    <lineage>
        <taxon>Bacteria</taxon>
        <taxon>Pseudomonadati</taxon>
        <taxon>Bacteroidota</taxon>
        <taxon>Sphingobacteriia</taxon>
        <taxon>Sphingobacteriales</taxon>
        <taxon>Sphingobacteriaceae</taxon>
        <taxon>Mucilaginibacter</taxon>
    </lineage>
</organism>
<name>H1Y086_9SPHI</name>
<evidence type="ECO:0000256" key="1">
    <source>
        <dbReference type="SAM" id="SignalP"/>
    </source>
</evidence>
<evidence type="ECO:0000313" key="2">
    <source>
        <dbReference type="EMBL" id="EHQ27995.1"/>
    </source>
</evidence>
<dbReference type="AlphaFoldDB" id="H1Y086"/>
<accession>H1Y086</accession>
<keyword evidence="1" id="KW-0732">Signal</keyword>